<dbReference type="InterPro" id="IPR053164">
    <property type="entry name" value="IS1016-like_transposase"/>
</dbReference>
<name>A0A1F5MII6_9BACT</name>
<gene>
    <name evidence="2" type="ORF">A3B49_03155</name>
</gene>
<dbReference type="Pfam" id="PF12762">
    <property type="entry name" value="DDE_Tnp_IS1595"/>
    <property type="match status" value="1"/>
</dbReference>
<dbReference type="EMBL" id="MFDO01000024">
    <property type="protein sequence ID" value="OGE65139.1"/>
    <property type="molecule type" value="Genomic_DNA"/>
</dbReference>
<dbReference type="Pfam" id="PF12760">
    <property type="entry name" value="Zn_ribbon_IS1595"/>
    <property type="match status" value="1"/>
</dbReference>
<dbReference type="PANTHER" id="PTHR47163">
    <property type="entry name" value="DDE_TNP_IS1595 DOMAIN-CONTAINING PROTEIN"/>
    <property type="match status" value="1"/>
</dbReference>
<feature type="domain" description="ISXO2-like transposase" evidence="1">
    <location>
        <begin position="138"/>
        <end position="281"/>
    </location>
</feature>
<organism evidence="2 3">
    <name type="scientific">Candidatus Daviesbacteria bacterium RIFCSPLOWO2_01_FULL_40_24</name>
    <dbReference type="NCBI Taxonomy" id="1797787"/>
    <lineage>
        <taxon>Bacteria</taxon>
        <taxon>Candidatus Daviesiibacteriota</taxon>
    </lineage>
</organism>
<dbReference type="InterPro" id="IPR024442">
    <property type="entry name" value="Transposase_Zn_ribbon"/>
</dbReference>
<dbReference type="PANTHER" id="PTHR47163:SF2">
    <property type="entry name" value="SI:DKEY-17M8.2"/>
    <property type="match status" value="1"/>
</dbReference>
<dbReference type="SMART" id="SM01126">
    <property type="entry name" value="DDE_Tnp_IS1595"/>
    <property type="match status" value="1"/>
</dbReference>
<evidence type="ECO:0000313" key="3">
    <source>
        <dbReference type="Proteomes" id="UP000178017"/>
    </source>
</evidence>
<dbReference type="NCBIfam" id="NF033547">
    <property type="entry name" value="transpos_IS1595"/>
    <property type="match status" value="1"/>
</dbReference>
<evidence type="ECO:0000259" key="1">
    <source>
        <dbReference type="SMART" id="SM01126"/>
    </source>
</evidence>
<dbReference type="AlphaFoldDB" id="A0A1F5MII6"/>
<comment type="caution">
    <text evidence="2">The sequence shown here is derived from an EMBL/GenBank/DDBJ whole genome shotgun (WGS) entry which is preliminary data.</text>
</comment>
<evidence type="ECO:0000313" key="2">
    <source>
        <dbReference type="EMBL" id="OGE65139.1"/>
    </source>
</evidence>
<dbReference type="Proteomes" id="UP000178017">
    <property type="component" value="Unassembled WGS sequence"/>
</dbReference>
<reference evidence="2 3" key="1">
    <citation type="journal article" date="2016" name="Nat. Commun.">
        <title>Thousands of microbial genomes shed light on interconnected biogeochemical processes in an aquifer system.</title>
        <authorList>
            <person name="Anantharaman K."/>
            <person name="Brown C.T."/>
            <person name="Hug L.A."/>
            <person name="Sharon I."/>
            <person name="Castelle C.J."/>
            <person name="Probst A.J."/>
            <person name="Thomas B.C."/>
            <person name="Singh A."/>
            <person name="Wilkins M.J."/>
            <person name="Karaoz U."/>
            <person name="Brodie E.L."/>
            <person name="Williams K.H."/>
            <person name="Hubbard S.S."/>
            <person name="Banfield J.F."/>
        </authorList>
    </citation>
    <scope>NUCLEOTIDE SEQUENCE [LARGE SCALE GENOMIC DNA]</scope>
</reference>
<accession>A0A1F5MII6</accession>
<sequence>MYIICYTEAVKEYFSLGTFLKTYKNDEACLDHIKEIKYPDGILCGKCQKVTNFTKIKDRPVYQCSCGYQISPLAGTIFEKTTTPLQYWFYAIFIMTQTRSGISAKQLQRELGVTYKTAWRMFKQIRILMANANSGGDLLDGIVEADETFIGGKGVNRAYQWRADKRKEVVMGIVQRRGKAYLKHIRNTNSWTLINQLKEHVSPKAFVMTDDYSAYRHLIEHGFNHHYSIVHSDKEYVRGKIHTQNVENVWSILKRGIYGVYRVVSKKYLQAYIDEYSWRYNNRQYQDKMFDRLLGEIANVKVLKVV</sequence>
<protein>
    <recommendedName>
        <fullName evidence="1">ISXO2-like transposase domain-containing protein</fullName>
    </recommendedName>
</protein>
<dbReference type="InterPro" id="IPR024445">
    <property type="entry name" value="Tnp_ISXO2-like"/>
</dbReference>
<proteinExistence type="predicted"/>